<dbReference type="InParanoid" id="A0A2H3DRN6"/>
<evidence type="ECO:0000313" key="1">
    <source>
        <dbReference type="EMBL" id="PBK90096.1"/>
    </source>
</evidence>
<evidence type="ECO:0000313" key="2">
    <source>
        <dbReference type="Proteomes" id="UP000217790"/>
    </source>
</evidence>
<proteinExistence type="predicted"/>
<gene>
    <name evidence="1" type="ORF">ARMGADRAFT_1082983</name>
</gene>
<sequence>MTPHIQRNTRSLPQGDVTDVSDVFIDAPSLRKVVLHEVIEHGSFAFPFQLTHLAASFSAIHNLHTLSLLEELHLEERHDDIPFLHRITLPKVRRLSVSSLNMLRYLCLPSLEDLTCGRYFTGGTLFAPLHADATVAAAVAIRDFIRSSHCSLTSLATTSPIIYTSNFTQEALPLLESLTSLGLQIIQVYEHRFYDALMSPNVLPNLQCLIMRLPSMGMEDVSQDALSAMLASRGQHLLSVRLDYPIMPDDKHVGILDTLQSLRQVGVDMRVEGMRDSIGIEFGKFA</sequence>
<dbReference type="STRING" id="47427.A0A2H3DRN6"/>
<keyword evidence="2" id="KW-1185">Reference proteome</keyword>
<dbReference type="AlphaFoldDB" id="A0A2H3DRN6"/>
<dbReference type="SUPFAM" id="SSF52047">
    <property type="entry name" value="RNI-like"/>
    <property type="match status" value="1"/>
</dbReference>
<reference evidence="2" key="1">
    <citation type="journal article" date="2017" name="Nat. Ecol. Evol.">
        <title>Genome expansion and lineage-specific genetic innovations in the forest pathogenic fungi Armillaria.</title>
        <authorList>
            <person name="Sipos G."/>
            <person name="Prasanna A.N."/>
            <person name="Walter M.C."/>
            <person name="O'Connor E."/>
            <person name="Balint B."/>
            <person name="Krizsan K."/>
            <person name="Kiss B."/>
            <person name="Hess J."/>
            <person name="Varga T."/>
            <person name="Slot J."/>
            <person name="Riley R."/>
            <person name="Boka B."/>
            <person name="Rigling D."/>
            <person name="Barry K."/>
            <person name="Lee J."/>
            <person name="Mihaltcheva S."/>
            <person name="LaButti K."/>
            <person name="Lipzen A."/>
            <person name="Waldron R."/>
            <person name="Moloney N.M."/>
            <person name="Sperisen C."/>
            <person name="Kredics L."/>
            <person name="Vagvoelgyi C."/>
            <person name="Patrignani A."/>
            <person name="Fitzpatrick D."/>
            <person name="Nagy I."/>
            <person name="Doyle S."/>
            <person name="Anderson J.B."/>
            <person name="Grigoriev I.V."/>
            <person name="Gueldener U."/>
            <person name="Muensterkoetter M."/>
            <person name="Nagy L.G."/>
        </authorList>
    </citation>
    <scope>NUCLEOTIDE SEQUENCE [LARGE SCALE GENOMIC DNA]</scope>
    <source>
        <strain evidence="2">Ar21-2</strain>
    </source>
</reference>
<name>A0A2H3DRN6_ARMGA</name>
<organism evidence="1 2">
    <name type="scientific">Armillaria gallica</name>
    <name type="common">Bulbous honey fungus</name>
    <name type="synonym">Armillaria bulbosa</name>
    <dbReference type="NCBI Taxonomy" id="47427"/>
    <lineage>
        <taxon>Eukaryota</taxon>
        <taxon>Fungi</taxon>
        <taxon>Dikarya</taxon>
        <taxon>Basidiomycota</taxon>
        <taxon>Agaricomycotina</taxon>
        <taxon>Agaricomycetes</taxon>
        <taxon>Agaricomycetidae</taxon>
        <taxon>Agaricales</taxon>
        <taxon>Marasmiineae</taxon>
        <taxon>Physalacriaceae</taxon>
        <taxon>Armillaria</taxon>
    </lineage>
</organism>
<protein>
    <submittedName>
        <fullName evidence="1">Uncharacterized protein</fullName>
    </submittedName>
</protein>
<dbReference type="Proteomes" id="UP000217790">
    <property type="component" value="Unassembled WGS sequence"/>
</dbReference>
<accession>A0A2H3DRN6</accession>
<dbReference type="EMBL" id="KZ293666">
    <property type="protein sequence ID" value="PBK90096.1"/>
    <property type="molecule type" value="Genomic_DNA"/>
</dbReference>